<dbReference type="Proteomes" id="UP000479710">
    <property type="component" value="Unassembled WGS sequence"/>
</dbReference>
<keyword evidence="2" id="KW-1185">Reference proteome</keyword>
<accession>A0A6G1CXC1</accession>
<proteinExistence type="predicted"/>
<sequence length="76" mass="7492">MTSAAAVAPEVEVVVAAVAPEVDDMAGIIGPRRAVAEGEAEEVKAAPVEVNGSGSNGSAWLRCGQGTTTALAVESL</sequence>
<dbReference type="AlphaFoldDB" id="A0A6G1CXC1"/>
<evidence type="ECO:0000313" key="2">
    <source>
        <dbReference type="Proteomes" id="UP000479710"/>
    </source>
</evidence>
<reference evidence="1 2" key="1">
    <citation type="submission" date="2019-11" db="EMBL/GenBank/DDBJ databases">
        <title>Whole genome sequence of Oryza granulata.</title>
        <authorList>
            <person name="Li W."/>
        </authorList>
    </citation>
    <scope>NUCLEOTIDE SEQUENCE [LARGE SCALE GENOMIC DNA]</scope>
    <source>
        <strain evidence="2">cv. Menghai</strain>
        <tissue evidence="1">Leaf</tissue>
    </source>
</reference>
<evidence type="ECO:0000313" key="1">
    <source>
        <dbReference type="EMBL" id="KAF0904836.1"/>
    </source>
</evidence>
<gene>
    <name evidence="1" type="ORF">E2562_037630</name>
</gene>
<name>A0A6G1CXC1_9ORYZ</name>
<comment type="caution">
    <text evidence="1">The sequence shown here is derived from an EMBL/GenBank/DDBJ whole genome shotgun (WGS) entry which is preliminary data.</text>
</comment>
<organism evidence="1 2">
    <name type="scientific">Oryza meyeriana var. granulata</name>
    <dbReference type="NCBI Taxonomy" id="110450"/>
    <lineage>
        <taxon>Eukaryota</taxon>
        <taxon>Viridiplantae</taxon>
        <taxon>Streptophyta</taxon>
        <taxon>Embryophyta</taxon>
        <taxon>Tracheophyta</taxon>
        <taxon>Spermatophyta</taxon>
        <taxon>Magnoliopsida</taxon>
        <taxon>Liliopsida</taxon>
        <taxon>Poales</taxon>
        <taxon>Poaceae</taxon>
        <taxon>BOP clade</taxon>
        <taxon>Oryzoideae</taxon>
        <taxon>Oryzeae</taxon>
        <taxon>Oryzinae</taxon>
        <taxon>Oryza</taxon>
        <taxon>Oryza meyeriana</taxon>
    </lineage>
</organism>
<dbReference type="EMBL" id="SPHZ02000008">
    <property type="protein sequence ID" value="KAF0904836.1"/>
    <property type="molecule type" value="Genomic_DNA"/>
</dbReference>
<protein>
    <submittedName>
        <fullName evidence="1">Uncharacterized protein</fullName>
    </submittedName>
</protein>